<dbReference type="SUPFAM" id="SSF53850">
    <property type="entry name" value="Periplasmic binding protein-like II"/>
    <property type="match status" value="1"/>
</dbReference>
<feature type="domain" description="Solute-binding protein family 3/N-terminal" evidence="6">
    <location>
        <begin position="35"/>
        <end position="256"/>
    </location>
</feature>
<dbReference type="GO" id="GO:0006865">
    <property type="term" value="P:amino acid transport"/>
    <property type="evidence" value="ECO:0007669"/>
    <property type="project" value="TreeGrafter"/>
</dbReference>
<protein>
    <submittedName>
        <fullName evidence="8">Transporter substrate-binding domain-containing protein</fullName>
    </submittedName>
</protein>
<evidence type="ECO:0000313" key="9">
    <source>
        <dbReference type="Proteomes" id="UP000306416"/>
    </source>
</evidence>
<sequence>MKKLMTLFAAMVLTVLTAQVALAADTLAEVKKKGVLVAGVKDSLPPFGYIDEKSREIVGYDIDFVKYIAKKLGVKVELKSVTSASRMPQLMEGNIDIIAATMTKNPERAKQIDFSYTYFLTGQKFITKKGQVKTLKDLQGKKIGTAKGSTSEQNVSKAIPTATVLSFDDYPQAFLALQQGKVAAVTTDESILAGILGKAPNRSKFEIPNLQISEEPYGLGMRKDDKNFVAFVDKTLLEMEKNGEAKKIFEKWFGPKTATPLKRTFKITADK</sequence>
<evidence type="ECO:0000256" key="2">
    <source>
        <dbReference type="ARBA" id="ARBA00022448"/>
    </source>
</evidence>
<feature type="domain" description="Ionotropic glutamate receptor C-terminal" evidence="7">
    <location>
        <begin position="35"/>
        <end position="255"/>
    </location>
</feature>
<gene>
    <name evidence="8" type="ORF">E4633_00975</name>
</gene>
<dbReference type="SMART" id="SM00062">
    <property type="entry name" value="PBPb"/>
    <property type="match status" value="1"/>
</dbReference>
<organism evidence="8 9">
    <name type="scientific">Geomonas terrae</name>
    <dbReference type="NCBI Taxonomy" id="2562681"/>
    <lineage>
        <taxon>Bacteria</taxon>
        <taxon>Pseudomonadati</taxon>
        <taxon>Thermodesulfobacteriota</taxon>
        <taxon>Desulfuromonadia</taxon>
        <taxon>Geobacterales</taxon>
        <taxon>Geobacteraceae</taxon>
        <taxon>Geomonas</taxon>
    </lineage>
</organism>
<evidence type="ECO:0000313" key="8">
    <source>
        <dbReference type="EMBL" id="TGU74076.1"/>
    </source>
</evidence>
<dbReference type="Pfam" id="PF00497">
    <property type="entry name" value="SBP_bac_3"/>
    <property type="match status" value="1"/>
</dbReference>
<dbReference type="Proteomes" id="UP000306416">
    <property type="component" value="Unassembled WGS sequence"/>
</dbReference>
<keyword evidence="2" id="KW-0813">Transport</keyword>
<accession>A0A4S1CLG7</accession>
<dbReference type="SMART" id="SM00079">
    <property type="entry name" value="PBPe"/>
    <property type="match status" value="1"/>
</dbReference>
<dbReference type="InterPro" id="IPR001320">
    <property type="entry name" value="Iontro_rcpt_C"/>
</dbReference>
<feature type="signal peptide" evidence="5">
    <location>
        <begin position="1"/>
        <end position="23"/>
    </location>
</feature>
<keyword evidence="9" id="KW-1185">Reference proteome</keyword>
<dbReference type="PROSITE" id="PS01039">
    <property type="entry name" value="SBP_BACTERIAL_3"/>
    <property type="match status" value="1"/>
</dbReference>
<evidence type="ECO:0000256" key="3">
    <source>
        <dbReference type="ARBA" id="ARBA00022729"/>
    </source>
</evidence>
<proteinExistence type="inferred from homology"/>
<evidence type="ECO:0000256" key="5">
    <source>
        <dbReference type="SAM" id="SignalP"/>
    </source>
</evidence>
<evidence type="ECO:0000259" key="6">
    <source>
        <dbReference type="SMART" id="SM00062"/>
    </source>
</evidence>
<dbReference type="PANTHER" id="PTHR30085:SF6">
    <property type="entry name" value="ABC TRANSPORTER GLUTAMINE-BINDING PROTEIN GLNH"/>
    <property type="match status" value="1"/>
</dbReference>
<dbReference type="GO" id="GO:0015276">
    <property type="term" value="F:ligand-gated monoatomic ion channel activity"/>
    <property type="evidence" value="ECO:0007669"/>
    <property type="project" value="InterPro"/>
</dbReference>
<dbReference type="InterPro" id="IPR001638">
    <property type="entry name" value="Solute-binding_3/MltF_N"/>
</dbReference>
<dbReference type="GO" id="GO:0016020">
    <property type="term" value="C:membrane"/>
    <property type="evidence" value="ECO:0007669"/>
    <property type="project" value="InterPro"/>
</dbReference>
<feature type="chain" id="PRO_5020627542" evidence="5">
    <location>
        <begin position="24"/>
        <end position="271"/>
    </location>
</feature>
<dbReference type="InterPro" id="IPR051455">
    <property type="entry name" value="Bact_solute-bind_prot3"/>
</dbReference>
<evidence type="ECO:0000256" key="1">
    <source>
        <dbReference type="ARBA" id="ARBA00010333"/>
    </source>
</evidence>
<dbReference type="RefSeq" id="WP_135868415.1">
    <property type="nucleotide sequence ID" value="NZ_SRSC01000001.1"/>
</dbReference>
<keyword evidence="3 5" id="KW-0732">Signal</keyword>
<dbReference type="Gene3D" id="3.40.190.10">
    <property type="entry name" value="Periplasmic binding protein-like II"/>
    <property type="match status" value="2"/>
</dbReference>
<dbReference type="GO" id="GO:0005576">
    <property type="term" value="C:extracellular region"/>
    <property type="evidence" value="ECO:0007669"/>
    <property type="project" value="TreeGrafter"/>
</dbReference>
<dbReference type="EMBL" id="SRSC01000001">
    <property type="protein sequence ID" value="TGU74076.1"/>
    <property type="molecule type" value="Genomic_DNA"/>
</dbReference>
<dbReference type="AlphaFoldDB" id="A0A4S1CLG7"/>
<comment type="similarity">
    <text evidence="1 4">Belongs to the bacterial solute-binding protein 3 family.</text>
</comment>
<dbReference type="InterPro" id="IPR018313">
    <property type="entry name" value="SBP_3_CS"/>
</dbReference>
<evidence type="ECO:0000259" key="7">
    <source>
        <dbReference type="SMART" id="SM00079"/>
    </source>
</evidence>
<comment type="caution">
    <text evidence="8">The sequence shown here is derived from an EMBL/GenBank/DDBJ whole genome shotgun (WGS) entry which is preliminary data.</text>
</comment>
<reference evidence="8 9" key="1">
    <citation type="submission" date="2019-04" db="EMBL/GenBank/DDBJ databases">
        <title>Geobacter oryzae sp. nov., ferric-reducing bacteria isolated from paddy soil.</title>
        <authorList>
            <person name="Xu Z."/>
            <person name="Masuda Y."/>
            <person name="Itoh H."/>
            <person name="Senoo K."/>
        </authorList>
    </citation>
    <scope>NUCLEOTIDE SEQUENCE [LARGE SCALE GENOMIC DNA]</scope>
    <source>
        <strain evidence="8 9">Red111</strain>
    </source>
</reference>
<dbReference type="GO" id="GO:0030288">
    <property type="term" value="C:outer membrane-bounded periplasmic space"/>
    <property type="evidence" value="ECO:0007669"/>
    <property type="project" value="TreeGrafter"/>
</dbReference>
<evidence type="ECO:0000256" key="4">
    <source>
        <dbReference type="RuleBase" id="RU003744"/>
    </source>
</evidence>
<dbReference type="CDD" id="cd13689">
    <property type="entry name" value="PBP2_BsGlnH"/>
    <property type="match status" value="1"/>
</dbReference>
<name>A0A4S1CLG7_9BACT</name>
<dbReference type="PANTHER" id="PTHR30085">
    <property type="entry name" value="AMINO ACID ABC TRANSPORTER PERMEASE"/>
    <property type="match status" value="1"/>
</dbReference>